<sequence>QVPVPFLEDPYKAIRQSYLVVTEIPESPYTVASPTSLPESTPPTLHAEESEGSDMCDRMYGSAYSACDVTWPLFQYSRGGSYVQFSFRKMFRSSCESLPSSPPELLLQKHYQGTSELVEDDKEEDEEEEDKEVEESLDSDSKSEDTKEEGPAAEDEGLAARDEGIVVTEEGPGIGVESLGLGGDEAIPEEPERPERESALRQSTLTIWKDPEDGRAYIDVPAYPPPTPPVQTPPYPKRSLGSLPVSLAHSIVPSPISSPMIPLTVPSVVASPAMAETKGFLTELGARVKMQGGLIHDHTVRLGELSPFLFERYDRDIGEFFTRSGAVRDEIFSQRYQFRSLKHEQERVVIAEERRVRLDLAEIVDSMKRGKEPRGDV</sequence>
<feature type="compositionally biased region" description="Acidic residues" evidence="1">
    <location>
        <begin position="117"/>
        <end position="138"/>
    </location>
</feature>
<gene>
    <name evidence="2" type="ORF">Tco_1044269</name>
</gene>
<reference evidence="2" key="1">
    <citation type="journal article" date="2022" name="Int. J. Mol. Sci.">
        <title>Draft Genome of Tanacetum Coccineum: Genomic Comparison of Closely Related Tanacetum-Family Plants.</title>
        <authorList>
            <person name="Yamashiro T."/>
            <person name="Shiraishi A."/>
            <person name="Nakayama K."/>
            <person name="Satake H."/>
        </authorList>
    </citation>
    <scope>NUCLEOTIDE SEQUENCE</scope>
</reference>
<dbReference type="Proteomes" id="UP001151760">
    <property type="component" value="Unassembled WGS sequence"/>
</dbReference>
<proteinExistence type="predicted"/>
<name>A0ABQ5GPZ2_9ASTR</name>
<feature type="compositionally biased region" description="Basic and acidic residues" evidence="1">
    <location>
        <begin position="190"/>
        <end position="199"/>
    </location>
</feature>
<evidence type="ECO:0000256" key="1">
    <source>
        <dbReference type="SAM" id="MobiDB-lite"/>
    </source>
</evidence>
<feature type="region of interest" description="Disordered" evidence="1">
    <location>
        <begin position="29"/>
        <end position="51"/>
    </location>
</feature>
<evidence type="ECO:0000313" key="2">
    <source>
        <dbReference type="EMBL" id="GJT77544.1"/>
    </source>
</evidence>
<feature type="region of interest" description="Disordered" evidence="1">
    <location>
        <begin position="115"/>
        <end position="201"/>
    </location>
</feature>
<comment type="caution">
    <text evidence="2">The sequence shown here is derived from an EMBL/GenBank/DDBJ whole genome shotgun (WGS) entry which is preliminary data.</text>
</comment>
<protein>
    <submittedName>
        <fullName evidence="2">Uncharacterized protein</fullName>
    </submittedName>
</protein>
<reference evidence="2" key="2">
    <citation type="submission" date="2022-01" db="EMBL/GenBank/DDBJ databases">
        <authorList>
            <person name="Yamashiro T."/>
            <person name="Shiraishi A."/>
            <person name="Satake H."/>
            <person name="Nakayama K."/>
        </authorList>
    </citation>
    <scope>NUCLEOTIDE SEQUENCE</scope>
</reference>
<organism evidence="2 3">
    <name type="scientific">Tanacetum coccineum</name>
    <dbReference type="NCBI Taxonomy" id="301880"/>
    <lineage>
        <taxon>Eukaryota</taxon>
        <taxon>Viridiplantae</taxon>
        <taxon>Streptophyta</taxon>
        <taxon>Embryophyta</taxon>
        <taxon>Tracheophyta</taxon>
        <taxon>Spermatophyta</taxon>
        <taxon>Magnoliopsida</taxon>
        <taxon>eudicotyledons</taxon>
        <taxon>Gunneridae</taxon>
        <taxon>Pentapetalae</taxon>
        <taxon>asterids</taxon>
        <taxon>campanulids</taxon>
        <taxon>Asterales</taxon>
        <taxon>Asteraceae</taxon>
        <taxon>Asteroideae</taxon>
        <taxon>Anthemideae</taxon>
        <taxon>Anthemidinae</taxon>
        <taxon>Tanacetum</taxon>
    </lineage>
</organism>
<evidence type="ECO:0000313" key="3">
    <source>
        <dbReference type="Proteomes" id="UP001151760"/>
    </source>
</evidence>
<dbReference type="EMBL" id="BQNB010018720">
    <property type="protein sequence ID" value="GJT77544.1"/>
    <property type="molecule type" value="Genomic_DNA"/>
</dbReference>
<feature type="compositionally biased region" description="Basic and acidic residues" evidence="1">
    <location>
        <begin position="139"/>
        <end position="150"/>
    </location>
</feature>
<accession>A0ABQ5GPZ2</accession>
<keyword evidence="3" id="KW-1185">Reference proteome</keyword>
<feature type="non-terminal residue" evidence="2">
    <location>
        <position position="1"/>
    </location>
</feature>
<feature type="compositionally biased region" description="Low complexity" evidence="1">
    <location>
        <begin position="33"/>
        <end position="45"/>
    </location>
</feature>